<dbReference type="Proteomes" id="UP000016600">
    <property type="component" value="Unassembled WGS sequence"/>
</dbReference>
<reference evidence="8 9" key="1">
    <citation type="submission" date="2013-08" db="EMBL/GenBank/DDBJ databases">
        <authorList>
            <person name="Durkin A.S."/>
            <person name="Haft D.R."/>
            <person name="McCorrison J."/>
            <person name="Torralba M."/>
            <person name="Gillis M."/>
            <person name="Haft D.H."/>
            <person name="Methe B."/>
            <person name="Sutton G."/>
            <person name="Nelson K.E."/>
        </authorList>
    </citation>
    <scope>NUCLEOTIDE SEQUENCE [LARGE SCALE GENOMIC DNA]</scope>
    <source>
        <strain evidence="8 9">F0068</strain>
    </source>
</reference>
<dbReference type="SUPFAM" id="SSF55545">
    <property type="entry name" value="beta-N-acetylhexosaminidase-like domain"/>
    <property type="match status" value="1"/>
</dbReference>
<dbReference type="Gene3D" id="3.90.182.10">
    <property type="entry name" value="Toxin - Anthrax Protective Antigen,domain 1"/>
    <property type="match status" value="1"/>
</dbReference>
<comment type="catalytic activity">
    <reaction evidence="1">
        <text>Hydrolysis of terminal non-reducing N-acetyl-D-hexosamine residues in N-acetyl-beta-D-hexosaminides.</text>
        <dbReference type="EC" id="3.2.1.52"/>
    </reaction>
</comment>
<dbReference type="Pfam" id="PF13290">
    <property type="entry name" value="CHB_HEX_C_1"/>
    <property type="match status" value="1"/>
</dbReference>
<dbReference type="GO" id="GO:0005975">
    <property type="term" value="P:carbohydrate metabolic process"/>
    <property type="evidence" value="ECO:0007669"/>
    <property type="project" value="InterPro"/>
</dbReference>
<dbReference type="SMART" id="SM00758">
    <property type="entry name" value="PA14"/>
    <property type="match status" value="1"/>
</dbReference>
<dbReference type="AlphaFoldDB" id="U2LFE8"/>
<dbReference type="InterPro" id="IPR015882">
    <property type="entry name" value="HEX_bac_N"/>
</dbReference>
<evidence type="ECO:0000256" key="4">
    <source>
        <dbReference type="ARBA" id="ARBA00022801"/>
    </source>
</evidence>
<dbReference type="SUPFAM" id="SSF51445">
    <property type="entry name" value="(Trans)glycosidases"/>
    <property type="match status" value="1"/>
</dbReference>
<organism evidence="8 9">
    <name type="scientific">Hoylesella pleuritidis F0068</name>
    <dbReference type="NCBI Taxonomy" id="1081904"/>
    <lineage>
        <taxon>Bacteria</taxon>
        <taxon>Pseudomonadati</taxon>
        <taxon>Bacteroidota</taxon>
        <taxon>Bacteroidia</taxon>
        <taxon>Bacteroidales</taxon>
        <taxon>Prevotellaceae</taxon>
        <taxon>Hoylesella</taxon>
    </lineage>
</organism>
<dbReference type="InterPro" id="IPR037524">
    <property type="entry name" value="PA14/GLEYA"/>
</dbReference>
<dbReference type="PROSITE" id="PS51820">
    <property type="entry name" value="PA14"/>
    <property type="match status" value="1"/>
</dbReference>
<dbReference type="InterPro" id="IPR059177">
    <property type="entry name" value="GH29D-like_dom"/>
</dbReference>
<dbReference type="Gene3D" id="3.30.379.10">
    <property type="entry name" value="Chitobiase/beta-hexosaminidase domain 2-like"/>
    <property type="match status" value="1"/>
</dbReference>
<evidence type="ECO:0000259" key="7">
    <source>
        <dbReference type="PROSITE" id="PS51820"/>
    </source>
</evidence>
<feature type="domain" description="PA14" evidence="7">
    <location>
        <begin position="612"/>
        <end position="746"/>
    </location>
</feature>
<accession>U2LFE8</accession>
<comment type="similarity">
    <text evidence="2">Belongs to the glycosyl hydrolase 20 family.</text>
</comment>
<dbReference type="EMBL" id="AWET01000018">
    <property type="protein sequence ID" value="ERK03016.1"/>
    <property type="molecule type" value="Genomic_DNA"/>
</dbReference>
<dbReference type="InterPro" id="IPR015883">
    <property type="entry name" value="Glyco_hydro_20_cat"/>
</dbReference>
<dbReference type="GO" id="GO:0004563">
    <property type="term" value="F:beta-N-acetylhexosaminidase activity"/>
    <property type="evidence" value="ECO:0007669"/>
    <property type="project" value="UniProtKB-EC"/>
</dbReference>
<sequence length="750" mass="86364">MIHFRLLLTTALLTLCLSHTKAKIDIVPIPEKMEYGNGHYQFGTSIRIGYTDLSLKPASEYLGNHLTQLLGRKVITVYNNKGNVRLSLDKNLPKDGYRLTIDKTGIDIRGNNYCGIISAIATIRQMSFKTQLPYIHITDAPHFEWRGFMLDCSRHFFSKAEVKELIDLMALYKLNRFHWHLTDDQGWRVEIKRYPLLTSKGSWRKYNDQDRVCLQRAIQEDNPDLLLPASKKRVEGTDTLYGGYYTQTDVREVVAYAKQRGIEIVPEVDMPGHFLSAVSNYPGLSCFDTVGWGKTFSSPICPGKDSALEFCRNVWKELFDLFPYEYVHIGGDEVEKINWKKCPDCQHRIAEKGLKNEEELQSWFIHQMENYFNANGKKMIGWDEITEGGLSKTATVTWWRTWAPNVVKDVTAQGNDVIYCPNAEMYIDYPEQKASVRKIYEYKLLPPELTQLQKSHVKGVQANLWTEWVPTRNRMLYMYFPRMIALAELSWSRPERMDYVDFSRRLLYQFNILNRMEIPYRIPEIDGFHNVAAFVKQGTLKVTCADPTAIVRYTIDGSFPTVKSPQFTNPITVDETTHFILRPFGKNGRAGEIVKADFVKQGYLEPVSIQEDLKSGLKADWYEFSGVTCKHIGKAPFNASYQVDDVRIPTNVKGNIGLIITGYIKVPTDDIYTFALLSDDGSWLKIDGNMVVNQDREQSPHEEVCQQALKAGFHKFEVRYFDHNGGQLRLNVYGQDGERLHPSDIYFCTK</sequence>
<dbReference type="Gene3D" id="3.20.20.80">
    <property type="entry name" value="Glycosidases"/>
    <property type="match status" value="1"/>
</dbReference>
<dbReference type="InterPro" id="IPR011658">
    <property type="entry name" value="PA14_dom"/>
</dbReference>
<dbReference type="PANTHER" id="PTHR22600">
    <property type="entry name" value="BETA-HEXOSAMINIDASE"/>
    <property type="match status" value="1"/>
</dbReference>
<evidence type="ECO:0000256" key="1">
    <source>
        <dbReference type="ARBA" id="ARBA00001231"/>
    </source>
</evidence>
<dbReference type="GO" id="GO:0030203">
    <property type="term" value="P:glycosaminoglycan metabolic process"/>
    <property type="evidence" value="ECO:0007669"/>
    <property type="project" value="TreeGrafter"/>
</dbReference>
<dbReference type="InterPro" id="IPR025705">
    <property type="entry name" value="Beta_hexosaminidase_sua/sub"/>
</dbReference>
<evidence type="ECO:0000313" key="9">
    <source>
        <dbReference type="Proteomes" id="UP000016600"/>
    </source>
</evidence>
<feature type="active site" description="Proton donor" evidence="6">
    <location>
        <position position="333"/>
    </location>
</feature>
<dbReference type="PATRIC" id="fig|1081904.3.peg.917"/>
<comment type="caution">
    <text evidence="8">The sequence shown here is derived from an EMBL/GenBank/DDBJ whole genome shotgun (WGS) entry which is preliminary data.</text>
</comment>
<dbReference type="RefSeq" id="WP_021583576.1">
    <property type="nucleotide sequence ID" value="NZ_AWET01000018.1"/>
</dbReference>
<keyword evidence="4 8" id="KW-0378">Hydrolase</keyword>
<keyword evidence="5" id="KW-0326">Glycosidase</keyword>
<dbReference type="PRINTS" id="PR00738">
    <property type="entry name" value="GLHYDRLASE20"/>
</dbReference>
<evidence type="ECO:0000256" key="2">
    <source>
        <dbReference type="ARBA" id="ARBA00006285"/>
    </source>
</evidence>
<dbReference type="Pfam" id="PF07691">
    <property type="entry name" value="PA14"/>
    <property type="match status" value="1"/>
</dbReference>
<dbReference type="InterPro" id="IPR017853">
    <property type="entry name" value="GH"/>
</dbReference>
<proteinExistence type="inferred from homology"/>
<dbReference type="InterPro" id="IPR029018">
    <property type="entry name" value="Hex-like_dom2"/>
</dbReference>
<keyword evidence="9" id="KW-1185">Reference proteome</keyword>
<evidence type="ECO:0000256" key="6">
    <source>
        <dbReference type="PIRSR" id="PIRSR625705-1"/>
    </source>
</evidence>
<gene>
    <name evidence="8" type="ORF">HMPREF1218_1719</name>
</gene>
<dbReference type="SUPFAM" id="SSF56988">
    <property type="entry name" value="Anthrax protective antigen"/>
    <property type="match status" value="1"/>
</dbReference>
<evidence type="ECO:0000313" key="8">
    <source>
        <dbReference type="EMBL" id="ERK03016.1"/>
    </source>
</evidence>
<evidence type="ECO:0000256" key="3">
    <source>
        <dbReference type="ARBA" id="ARBA00012663"/>
    </source>
</evidence>
<dbReference type="GO" id="GO:0016020">
    <property type="term" value="C:membrane"/>
    <property type="evidence" value="ECO:0007669"/>
    <property type="project" value="TreeGrafter"/>
</dbReference>
<dbReference type="EC" id="3.2.1.52" evidence="3"/>
<dbReference type="Pfam" id="PF00728">
    <property type="entry name" value="Glyco_hydro_20"/>
    <property type="match status" value="1"/>
</dbReference>
<protein>
    <recommendedName>
        <fullName evidence="3">beta-N-acetylhexosaminidase</fullName>
        <ecNumber evidence="3">3.2.1.52</ecNumber>
    </recommendedName>
</protein>
<dbReference type="PANTHER" id="PTHR22600:SF57">
    <property type="entry name" value="BETA-N-ACETYLHEXOSAMINIDASE"/>
    <property type="match status" value="1"/>
</dbReference>
<evidence type="ECO:0000256" key="5">
    <source>
        <dbReference type="ARBA" id="ARBA00023295"/>
    </source>
</evidence>
<dbReference type="CDD" id="cd06563">
    <property type="entry name" value="GH20_chitobiase-like"/>
    <property type="match status" value="1"/>
</dbReference>
<name>U2LFE8_9BACT</name>
<dbReference type="Pfam" id="PF02838">
    <property type="entry name" value="Glyco_hydro_20b"/>
    <property type="match status" value="1"/>
</dbReference>